<dbReference type="EMBL" id="SODV01000002">
    <property type="protein sequence ID" value="TDW97598.1"/>
    <property type="molecule type" value="Genomic_DNA"/>
</dbReference>
<dbReference type="Gene3D" id="3.30.1150.10">
    <property type="match status" value="1"/>
</dbReference>
<organism evidence="2 3">
    <name type="scientific">Dinghuibacter silviterrae</name>
    <dbReference type="NCBI Taxonomy" id="1539049"/>
    <lineage>
        <taxon>Bacteria</taxon>
        <taxon>Pseudomonadati</taxon>
        <taxon>Bacteroidota</taxon>
        <taxon>Chitinophagia</taxon>
        <taxon>Chitinophagales</taxon>
        <taxon>Chitinophagaceae</taxon>
        <taxon>Dinghuibacter</taxon>
    </lineage>
</organism>
<evidence type="ECO:0000313" key="2">
    <source>
        <dbReference type="EMBL" id="TDW97598.1"/>
    </source>
</evidence>
<evidence type="ECO:0000256" key="1">
    <source>
        <dbReference type="SAM" id="SignalP"/>
    </source>
</evidence>
<evidence type="ECO:0000313" key="3">
    <source>
        <dbReference type="Proteomes" id="UP000294498"/>
    </source>
</evidence>
<feature type="signal peptide" evidence="1">
    <location>
        <begin position="1"/>
        <end position="22"/>
    </location>
</feature>
<name>A0A4R8DJ99_9BACT</name>
<keyword evidence="3" id="KW-1185">Reference proteome</keyword>
<reference evidence="2 3" key="1">
    <citation type="submission" date="2019-03" db="EMBL/GenBank/DDBJ databases">
        <title>Genomic Encyclopedia of Type Strains, Phase IV (KMG-IV): sequencing the most valuable type-strain genomes for metagenomic binning, comparative biology and taxonomic classification.</title>
        <authorList>
            <person name="Goeker M."/>
        </authorList>
    </citation>
    <scope>NUCLEOTIDE SEQUENCE [LARGE SCALE GENOMIC DNA]</scope>
    <source>
        <strain evidence="2 3">DSM 100059</strain>
    </source>
</reference>
<dbReference type="RefSeq" id="WP_134000117.1">
    <property type="nucleotide sequence ID" value="NZ_SODV01000002.1"/>
</dbReference>
<comment type="caution">
    <text evidence="2">The sequence shown here is derived from an EMBL/GenBank/DDBJ whole genome shotgun (WGS) entry which is preliminary data.</text>
</comment>
<sequence length="240" mass="27128">MKSNTLLLLLCTIFLWTLHAKAQEKSKLLKSWICVSSMSLPDSIVGNNSAYIRYTFEPRTSYVSFDPRWNEHSQDWSLEGNQLKMGSVTYTVEELTDADLVLVQPGIQVVTFRDEQLFCRDSTHLIQDGIFKSEPVFTANRWFAPRLKSEDLHPIIGAALGSSASYRGKVFAVSFVIGTDGSVNDVHVLQSVKDSYDQKVLKQLDKTSGLWTPPFFHGHPIQTRMVFRMNYAGATIVPFN</sequence>
<proteinExistence type="predicted"/>
<dbReference type="Proteomes" id="UP000294498">
    <property type="component" value="Unassembled WGS sequence"/>
</dbReference>
<protein>
    <recommendedName>
        <fullName evidence="4">TonB family protein</fullName>
    </recommendedName>
</protein>
<dbReference type="AlphaFoldDB" id="A0A4R8DJ99"/>
<evidence type="ECO:0008006" key="4">
    <source>
        <dbReference type="Google" id="ProtNLM"/>
    </source>
</evidence>
<dbReference type="OrthoDB" id="675613at2"/>
<accession>A0A4R8DJ99</accession>
<dbReference type="SUPFAM" id="SSF74653">
    <property type="entry name" value="TolA/TonB C-terminal domain"/>
    <property type="match status" value="1"/>
</dbReference>
<keyword evidence="1" id="KW-0732">Signal</keyword>
<gene>
    <name evidence="2" type="ORF">EDB95_5449</name>
</gene>
<feature type="chain" id="PRO_5020984091" description="TonB family protein" evidence="1">
    <location>
        <begin position="23"/>
        <end position="240"/>
    </location>
</feature>